<dbReference type="RefSeq" id="XP_019016393.1">
    <property type="nucleotide sequence ID" value="XM_019163411.1"/>
</dbReference>
<accession>A0A1E3NGK3</accession>
<comment type="similarity">
    <text evidence="1">Belongs to the TIP41 family.</text>
</comment>
<sequence>MPSDTPPHKNSIDAFHINSAREFHRLTTGSRFPSKPLPPAGTAIRDAKPTPTTPKQQQSSPNTVPCSHNNPVCCHCGQVVIPAPVASLPVKDSPSICINNQWYICTQRLPILNAQEIEHFEEILTDIPVPEMIFGNNKVEVLLKQQTSEDIRFHIMFNPLDALKLVERNPEDLIQVSYADSWFKSRQLKHQNSENVSLEVYKPYDWTYTSRYKGTMIQADDGVCWIQDLDGSHAIPLDKLTSNNPIKFYDDMILYEDELGDNGISMLNIKIRVMSNCLLLLQRLFIRVDGVLVRIIDTRLYVDFDEFLIIREQKFMQDHYNDLVNKVAGPDPKKMMRDINWCSTKLPVVETTREYIVLDKN</sequence>
<reference evidence="3 4" key="1">
    <citation type="journal article" date="2016" name="Proc. Natl. Acad. Sci. U.S.A.">
        <title>Comparative genomics of biotechnologically important yeasts.</title>
        <authorList>
            <person name="Riley R."/>
            <person name="Haridas S."/>
            <person name="Wolfe K.H."/>
            <person name="Lopes M.R."/>
            <person name="Hittinger C.T."/>
            <person name="Goeker M."/>
            <person name="Salamov A.A."/>
            <person name="Wisecaver J.H."/>
            <person name="Long T.M."/>
            <person name="Calvey C.H."/>
            <person name="Aerts A.L."/>
            <person name="Barry K.W."/>
            <person name="Choi C."/>
            <person name="Clum A."/>
            <person name="Coughlan A.Y."/>
            <person name="Deshpande S."/>
            <person name="Douglass A.P."/>
            <person name="Hanson S.J."/>
            <person name="Klenk H.-P."/>
            <person name="LaButti K.M."/>
            <person name="Lapidus A."/>
            <person name="Lindquist E.A."/>
            <person name="Lipzen A.M."/>
            <person name="Meier-Kolthoff J.P."/>
            <person name="Ohm R.A."/>
            <person name="Otillar R.P."/>
            <person name="Pangilinan J.L."/>
            <person name="Peng Y."/>
            <person name="Rokas A."/>
            <person name="Rosa C.A."/>
            <person name="Scheuner C."/>
            <person name="Sibirny A.A."/>
            <person name="Slot J.C."/>
            <person name="Stielow J.B."/>
            <person name="Sun H."/>
            <person name="Kurtzman C.P."/>
            <person name="Blackwell M."/>
            <person name="Grigoriev I.V."/>
            <person name="Jeffries T.W."/>
        </authorList>
    </citation>
    <scope>NUCLEOTIDE SEQUENCE [LARGE SCALE GENOMIC DNA]</scope>
    <source>
        <strain evidence="3 4">NRRL Y-2026</strain>
    </source>
</reference>
<evidence type="ECO:0000313" key="3">
    <source>
        <dbReference type="EMBL" id="ODQ45280.1"/>
    </source>
</evidence>
<evidence type="ECO:0000256" key="1">
    <source>
        <dbReference type="ARBA" id="ARBA00006658"/>
    </source>
</evidence>
<evidence type="ECO:0000313" key="4">
    <source>
        <dbReference type="Proteomes" id="UP000094455"/>
    </source>
</evidence>
<dbReference type="OrthoDB" id="10253878at2759"/>
<dbReference type="PANTHER" id="PTHR21021">
    <property type="entry name" value="GAF/PUTATIVE CYTOSKELETAL PROTEIN"/>
    <property type="match status" value="1"/>
</dbReference>
<evidence type="ECO:0008006" key="5">
    <source>
        <dbReference type="Google" id="ProtNLM"/>
    </source>
</evidence>
<dbReference type="InterPro" id="IPR007303">
    <property type="entry name" value="TIP41-like"/>
</dbReference>
<protein>
    <recommendedName>
        <fullName evidence="5">Type 2A phosphatase activator TIP41</fullName>
    </recommendedName>
</protein>
<dbReference type="Pfam" id="PF04176">
    <property type="entry name" value="TIP41"/>
    <property type="match status" value="1"/>
</dbReference>
<organism evidence="3 4">
    <name type="scientific">Pichia membranifaciens NRRL Y-2026</name>
    <dbReference type="NCBI Taxonomy" id="763406"/>
    <lineage>
        <taxon>Eukaryota</taxon>
        <taxon>Fungi</taxon>
        <taxon>Dikarya</taxon>
        <taxon>Ascomycota</taxon>
        <taxon>Saccharomycotina</taxon>
        <taxon>Pichiomycetes</taxon>
        <taxon>Pichiales</taxon>
        <taxon>Pichiaceae</taxon>
        <taxon>Pichia</taxon>
    </lineage>
</organism>
<gene>
    <name evidence="3" type="ORF">PICMEDRAFT_60061</name>
</gene>
<dbReference type="Proteomes" id="UP000094455">
    <property type="component" value="Unassembled WGS sequence"/>
</dbReference>
<feature type="compositionally biased region" description="Polar residues" evidence="2">
    <location>
        <begin position="53"/>
        <end position="64"/>
    </location>
</feature>
<dbReference type="GO" id="GO:0005829">
    <property type="term" value="C:cytosol"/>
    <property type="evidence" value="ECO:0007669"/>
    <property type="project" value="TreeGrafter"/>
</dbReference>
<dbReference type="GeneID" id="30180098"/>
<dbReference type="GO" id="GO:0031929">
    <property type="term" value="P:TOR signaling"/>
    <property type="evidence" value="ECO:0007669"/>
    <property type="project" value="TreeGrafter"/>
</dbReference>
<feature type="region of interest" description="Disordered" evidence="2">
    <location>
        <begin position="28"/>
        <end position="64"/>
    </location>
</feature>
<keyword evidence="4" id="KW-1185">Reference proteome</keyword>
<proteinExistence type="inferred from homology"/>
<evidence type="ECO:0000256" key="2">
    <source>
        <dbReference type="SAM" id="MobiDB-lite"/>
    </source>
</evidence>
<dbReference type="AlphaFoldDB" id="A0A1E3NGK3"/>
<dbReference type="InterPro" id="IPR051330">
    <property type="entry name" value="Phosphatase_reg/MetRdx"/>
</dbReference>
<dbReference type="PANTHER" id="PTHR21021:SF16">
    <property type="entry name" value="TIP41-LIKE PROTEIN"/>
    <property type="match status" value="1"/>
</dbReference>
<name>A0A1E3NGK3_9ASCO</name>
<dbReference type="STRING" id="763406.A0A1E3NGK3"/>
<dbReference type="EMBL" id="KV454005">
    <property type="protein sequence ID" value="ODQ45280.1"/>
    <property type="molecule type" value="Genomic_DNA"/>
</dbReference>
<dbReference type="GO" id="GO:1904262">
    <property type="term" value="P:negative regulation of TORC1 signaling"/>
    <property type="evidence" value="ECO:0007669"/>
    <property type="project" value="EnsemblFungi"/>
</dbReference>